<feature type="signal peptide" evidence="15">
    <location>
        <begin position="1"/>
        <end position="18"/>
    </location>
</feature>
<dbReference type="AlphaFoldDB" id="A0A3R7LUT1"/>
<name>A0A3R7LUT1_PENVA</name>
<dbReference type="PANTHER" id="PTHR24292:SF104">
    <property type="entry name" value="CYTOCHROME P450 308A1-RELATED"/>
    <property type="match status" value="1"/>
</dbReference>
<dbReference type="CDD" id="cd11056">
    <property type="entry name" value="CYP6-like"/>
    <property type="match status" value="1"/>
</dbReference>
<dbReference type="PRINTS" id="PR00464">
    <property type="entry name" value="EP450II"/>
</dbReference>
<evidence type="ECO:0000256" key="3">
    <source>
        <dbReference type="ARBA" id="ARBA00004406"/>
    </source>
</evidence>
<comment type="caution">
    <text evidence="16">The sequence shown here is derived from an EMBL/GenBank/DDBJ whole genome shotgun (WGS) entry which is preliminary data.</text>
</comment>
<evidence type="ECO:0000313" key="16">
    <source>
        <dbReference type="EMBL" id="ROT64951.1"/>
    </source>
</evidence>
<evidence type="ECO:0000256" key="5">
    <source>
        <dbReference type="ARBA" id="ARBA00022617"/>
    </source>
</evidence>
<evidence type="ECO:0000256" key="7">
    <source>
        <dbReference type="ARBA" id="ARBA00022824"/>
    </source>
</evidence>
<comment type="cofactor">
    <cofactor evidence="1 13">
        <name>heme</name>
        <dbReference type="ChEBI" id="CHEBI:30413"/>
    </cofactor>
</comment>
<dbReference type="InterPro" id="IPR036396">
    <property type="entry name" value="Cyt_P450_sf"/>
</dbReference>
<feature type="binding site" description="axial binding residue" evidence="13">
    <location>
        <position position="441"/>
    </location>
    <ligand>
        <name>heme</name>
        <dbReference type="ChEBI" id="CHEBI:30413"/>
    </ligand>
    <ligandPart>
        <name>Fe</name>
        <dbReference type="ChEBI" id="CHEBI:18248"/>
    </ligandPart>
</feature>
<dbReference type="PRINTS" id="PR00385">
    <property type="entry name" value="P450"/>
</dbReference>
<reference evidence="16 17" key="1">
    <citation type="submission" date="2018-04" db="EMBL/GenBank/DDBJ databases">
        <authorList>
            <person name="Zhang X."/>
            <person name="Yuan J."/>
            <person name="Li F."/>
            <person name="Xiang J."/>
        </authorList>
    </citation>
    <scope>NUCLEOTIDE SEQUENCE [LARGE SCALE GENOMIC DNA]</scope>
    <source>
        <tissue evidence="16">Muscle</tissue>
    </source>
</reference>
<evidence type="ECO:0000256" key="10">
    <source>
        <dbReference type="ARBA" id="ARBA00023004"/>
    </source>
</evidence>
<dbReference type="GO" id="GO:0016705">
    <property type="term" value="F:oxidoreductase activity, acting on paired donors, with incorporation or reduction of molecular oxygen"/>
    <property type="evidence" value="ECO:0007669"/>
    <property type="project" value="InterPro"/>
</dbReference>
<keyword evidence="7" id="KW-0256">Endoplasmic reticulum</keyword>
<evidence type="ECO:0000256" key="9">
    <source>
        <dbReference type="ARBA" id="ARBA00023002"/>
    </source>
</evidence>
<comment type="similarity">
    <text evidence="4 14">Belongs to the cytochrome P450 family.</text>
</comment>
<dbReference type="FunFam" id="1.10.630.10:FF:000042">
    <property type="entry name" value="Cytochrome P450"/>
    <property type="match status" value="1"/>
</dbReference>
<organism evidence="16 17">
    <name type="scientific">Penaeus vannamei</name>
    <name type="common">Whiteleg shrimp</name>
    <name type="synonym">Litopenaeus vannamei</name>
    <dbReference type="NCBI Taxonomy" id="6689"/>
    <lineage>
        <taxon>Eukaryota</taxon>
        <taxon>Metazoa</taxon>
        <taxon>Ecdysozoa</taxon>
        <taxon>Arthropoda</taxon>
        <taxon>Crustacea</taxon>
        <taxon>Multicrustacea</taxon>
        <taxon>Malacostraca</taxon>
        <taxon>Eumalacostraca</taxon>
        <taxon>Eucarida</taxon>
        <taxon>Decapoda</taxon>
        <taxon>Dendrobranchiata</taxon>
        <taxon>Penaeoidea</taxon>
        <taxon>Penaeidae</taxon>
        <taxon>Penaeus</taxon>
    </lineage>
</organism>
<evidence type="ECO:0000256" key="2">
    <source>
        <dbReference type="ARBA" id="ARBA00004174"/>
    </source>
</evidence>
<dbReference type="OrthoDB" id="6364703at2759"/>
<dbReference type="GO" id="GO:0020037">
    <property type="term" value="F:heme binding"/>
    <property type="evidence" value="ECO:0007669"/>
    <property type="project" value="InterPro"/>
</dbReference>
<keyword evidence="8" id="KW-0492">Microsome</keyword>
<keyword evidence="12" id="KW-0472">Membrane</keyword>
<keyword evidence="10 13" id="KW-0408">Iron</keyword>
<dbReference type="PROSITE" id="PS00086">
    <property type="entry name" value="CYTOCHROME_P450"/>
    <property type="match status" value="1"/>
</dbReference>
<comment type="subcellular location">
    <subcellularLocation>
        <location evidence="3">Endoplasmic reticulum membrane</location>
        <topology evidence="3">Peripheral membrane protein</topology>
    </subcellularLocation>
    <subcellularLocation>
        <location evidence="2">Microsome membrane</location>
        <topology evidence="2">Peripheral membrane protein</topology>
    </subcellularLocation>
</comment>
<evidence type="ECO:0000256" key="6">
    <source>
        <dbReference type="ARBA" id="ARBA00022723"/>
    </source>
</evidence>
<dbReference type="Gene3D" id="1.10.630.10">
    <property type="entry name" value="Cytochrome P450"/>
    <property type="match status" value="1"/>
</dbReference>
<dbReference type="GO" id="GO:0005506">
    <property type="term" value="F:iron ion binding"/>
    <property type="evidence" value="ECO:0007669"/>
    <property type="project" value="InterPro"/>
</dbReference>
<keyword evidence="5 13" id="KW-0349">Heme</keyword>
<dbReference type="GO" id="GO:0005789">
    <property type="term" value="C:endoplasmic reticulum membrane"/>
    <property type="evidence" value="ECO:0007669"/>
    <property type="project" value="UniProtKB-SubCell"/>
</dbReference>
<evidence type="ECO:0000256" key="14">
    <source>
        <dbReference type="RuleBase" id="RU000461"/>
    </source>
</evidence>
<evidence type="ECO:0000256" key="1">
    <source>
        <dbReference type="ARBA" id="ARBA00001971"/>
    </source>
</evidence>
<keyword evidence="9 14" id="KW-0560">Oxidoreductase</keyword>
<evidence type="ECO:0000256" key="11">
    <source>
        <dbReference type="ARBA" id="ARBA00023033"/>
    </source>
</evidence>
<keyword evidence="11 14" id="KW-0503">Monooxygenase</keyword>
<evidence type="ECO:0000313" key="17">
    <source>
        <dbReference type="Proteomes" id="UP000283509"/>
    </source>
</evidence>
<evidence type="ECO:0000256" key="15">
    <source>
        <dbReference type="SAM" id="SignalP"/>
    </source>
</evidence>
<dbReference type="Proteomes" id="UP000283509">
    <property type="component" value="Unassembled WGS sequence"/>
</dbReference>
<dbReference type="SUPFAM" id="SSF48264">
    <property type="entry name" value="Cytochrome P450"/>
    <property type="match status" value="1"/>
</dbReference>
<sequence length="496" mass="56064">MSLVTLALLCVAVAALWAYSKWRHSYWASRGVPTPPYVPILGHMHQALSKEGKWKYDSVAYHKYGGSKFCGLYEFFTPVLLVGDPDLLKHILVKDFDHFVDRMTLALPHEKDKMTAQMLSLKKGDEWKQLRAIMSPTFSSGKMKGMFPLVCEKADAFVAFSLNDSRGKPYVDMKYNFGRFTIDTIASCAFGIECNSLVDEDAEFPKRADKIFEATPFDILKFLFMNTLPSLAKLLNLRFTHPEADFLEEVVRHTIKERMKGERRGDFLDLLLEARNPDGAAKEVKETGVDSTTKSKYLLDDTTIASQCMLFLIAGYETTATTLGFAAFQLAKNPSAQEKLRQEIQDLVHEEGDITYQGVMEAKYLDACLMERICTRDYRLPGTDLTIKAGDKIQCPVWSIHHDPKYWPEPNEFRPERFLPENRASMKNFAHMPFGIGPRNCLAMRFALMEAKVVLSKLLLAGELHPAPGHEEIVLEPGIFGIIRVKGGVKVTLKAL</sequence>
<protein>
    <submittedName>
        <fullName evidence="16">Cytochrome P450</fullName>
    </submittedName>
</protein>
<evidence type="ECO:0000256" key="8">
    <source>
        <dbReference type="ARBA" id="ARBA00022848"/>
    </source>
</evidence>
<evidence type="ECO:0000256" key="13">
    <source>
        <dbReference type="PIRSR" id="PIRSR602402-1"/>
    </source>
</evidence>
<dbReference type="STRING" id="6689.A0A3R7LUT1"/>
<feature type="chain" id="PRO_5018716829" evidence="15">
    <location>
        <begin position="19"/>
        <end position="496"/>
    </location>
</feature>
<accession>A0A3R7LUT1</accession>
<evidence type="ECO:0000256" key="4">
    <source>
        <dbReference type="ARBA" id="ARBA00010617"/>
    </source>
</evidence>
<dbReference type="PANTHER" id="PTHR24292">
    <property type="entry name" value="CYTOCHROME P450"/>
    <property type="match status" value="1"/>
</dbReference>
<dbReference type="InterPro" id="IPR002402">
    <property type="entry name" value="Cyt_P450_E_grp-II"/>
</dbReference>
<reference evidence="16 17" key="2">
    <citation type="submission" date="2019-01" db="EMBL/GenBank/DDBJ databases">
        <title>The decoding of complex shrimp genome reveals the adaptation for benthos swimmer, frequently molting mechanism and breeding impact on genome.</title>
        <authorList>
            <person name="Sun Y."/>
            <person name="Gao Y."/>
            <person name="Yu Y."/>
        </authorList>
    </citation>
    <scope>NUCLEOTIDE SEQUENCE [LARGE SCALE GENOMIC DNA]</scope>
    <source>
        <tissue evidence="16">Muscle</tissue>
    </source>
</reference>
<keyword evidence="15" id="KW-0732">Signal</keyword>
<gene>
    <name evidence="16" type="ORF">C7M84_017110</name>
</gene>
<keyword evidence="17" id="KW-1185">Reference proteome</keyword>
<dbReference type="InterPro" id="IPR001128">
    <property type="entry name" value="Cyt_P450"/>
</dbReference>
<evidence type="ECO:0000256" key="12">
    <source>
        <dbReference type="ARBA" id="ARBA00023136"/>
    </source>
</evidence>
<dbReference type="EMBL" id="QCYY01003165">
    <property type="protein sequence ID" value="ROT64951.1"/>
    <property type="molecule type" value="Genomic_DNA"/>
</dbReference>
<dbReference type="InterPro" id="IPR050476">
    <property type="entry name" value="Insect_CytP450_Detox"/>
</dbReference>
<dbReference type="GO" id="GO:0004497">
    <property type="term" value="F:monooxygenase activity"/>
    <property type="evidence" value="ECO:0007669"/>
    <property type="project" value="UniProtKB-KW"/>
</dbReference>
<dbReference type="Pfam" id="PF00067">
    <property type="entry name" value="p450"/>
    <property type="match status" value="1"/>
</dbReference>
<dbReference type="InterPro" id="IPR017972">
    <property type="entry name" value="Cyt_P450_CS"/>
</dbReference>
<keyword evidence="6 13" id="KW-0479">Metal-binding</keyword>
<proteinExistence type="inferred from homology"/>